<dbReference type="VEuPathDB" id="FungiDB:AeMF1_007940"/>
<dbReference type="InterPro" id="IPR000408">
    <property type="entry name" value="Reg_chr_condens"/>
</dbReference>
<feature type="repeat" description="RCC1" evidence="2">
    <location>
        <begin position="86"/>
        <end position="138"/>
    </location>
</feature>
<feature type="repeat" description="RCC1" evidence="2">
    <location>
        <begin position="189"/>
        <end position="240"/>
    </location>
</feature>
<dbReference type="Gene3D" id="2.130.10.30">
    <property type="entry name" value="Regulator of chromosome condensation 1/beta-lactamase-inhibitor protein II"/>
    <property type="match status" value="2"/>
</dbReference>
<proteinExistence type="predicted"/>
<keyword evidence="1" id="KW-0677">Repeat</keyword>
<accession>A0A6G0W8B1</accession>
<feature type="domain" description="RCC1-like" evidence="4">
    <location>
        <begin position="38"/>
        <end position="398"/>
    </location>
</feature>
<dbReference type="PROSITE" id="PS00626">
    <property type="entry name" value="RCC1_2"/>
    <property type="match status" value="3"/>
</dbReference>
<feature type="repeat" description="RCC1" evidence="2">
    <location>
        <begin position="241"/>
        <end position="293"/>
    </location>
</feature>
<protein>
    <recommendedName>
        <fullName evidence="4">RCC1-like domain-containing protein</fullName>
    </recommendedName>
</protein>
<dbReference type="PROSITE" id="PS50012">
    <property type="entry name" value="RCC1_3"/>
    <property type="match status" value="7"/>
</dbReference>
<dbReference type="InterPro" id="IPR051210">
    <property type="entry name" value="Ub_ligase/GEF_domain"/>
</dbReference>
<reference evidence="5 6" key="1">
    <citation type="submission" date="2019-07" db="EMBL/GenBank/DDBJ databases">
        <title>Genomics analysis of Aphanomyces spp. identifies a new class of oomycete effector associated with host adaptation.</title>
        <authorList>
            <person name="Gaulin E."/>
        </authorList>
    </citation>
    <scope>NUCLEOTIDE SEQUENCE [LARGE SCALE GENOMIC DNA]</scope>
    <source>
        <strain evidence="5 6">ATCC 201684</strain>
    </source>
</reference>
<evidence type="ECO:0000256" key="3">
    <source>
        <dbReference type="SAM" id="MobiDB-lite"/>
    </source>
</evidence>
<evidence type="ECO:0000259" key="4">
    <source>
        <dbReference type="Pfam" id="PF25390"/>
    </source>
</evidence>
<name>A0A6G0W8B1_9STRA</name>
<keyword evidence="6" id="KW-1185">Reference proteome</keyword>
<feature type="region of interest" description="Disordered" evidence="3">
    <location>
        <begin position="23"/>
        <end position="45"/>
    </location>
</feature>
<feature type="repeat" description="RCC1" evidence="2">
    <location>
        <begin position="36"/>
        <end position="85"/>
    </location>
</feature>
<comment type="caution">
    <text evidence="5">The sequence shown here is derived from an EMBL/GenBank/DDBJ whole genome shotgun (WGS) entry which is preliminary data.</text>
</comment>
<gene>
    <name evidence="5" type="ORF">Ae201684_017757</name>
</gene>
<dbReference type="PANTHER" id="PTHR22870">
    <property type="entry name" value="REGULATOR OF CHROMOSOME CONDENSATION"/>
    <property type="match status" value="1"/>
</dbReference>
<dbReference type="Pfam" id="PF25390">
    <property type="entry name" value="WD40_RLD"/>
    <property type="match status" value="1"/>
</dbReference>
<feature type="repeat" description="RCC1" evidence="2">
    <location>
        <begin position="294"/>
        <end position="345"/>
    </location>
</feature>
<dbReference type="InterPro" id="IPR009091">
    <property type="entry name" value="RCC1/BLIP-II"/>
</dbReference>
<dbReference type="PANTHER" id="PTHR22870:SF408">
    <property type="entry name" value="OS09G0560450 PROTEIN"/>
    <property type="match status" value="1"/>
</dbReference>
<feature type="repeat" description="RCC1" evidence="2">
    <location>
        <begin position="346"/>
        <end position="399"/>
    </location>
</feature>
<feature type="repeat" description="RCC1" evidence="2">
    <location>
        <begin position="139"/>
        <end position="188"/>
    </location>
</feature>
<evidence type="ECO:0000313" key="6">
    <source>
        <dbReference type="Proteomes" id="UP000481153"/>
    </source>
</evidence>
<dbReference type="PRINTS" id="PR00633">
    <property type="entry name" value="RCCNDNSATION"/>
</dbReference>
<evidence type="ECO:0000256" key="1">
    <source>
        <dbReference type="ARBA" id="ARBA00022737"/>
    </source>
</evidence>
<evidence type="ECO:0000256" key="2">
    <source>
        <dbReference type="PROSITE-ProRule" id="PRU00235"/>
    </source>
</evidence>
<evidence type="ECO:0000313" key="5">
    <source>
        <dbReference type="EMBL" id="KAF0723318.1"/>
    </source>
</evidence>
<dbReference type="AlphaFoldDB" id="A0A6G0W8B1"/>
<dbReference type="InterPro" id="IPR058923">
    <property type="entry name" value="RCC1-like_dom"/>
</dbReference>
<dbReference type="Proteomes" id="UP000481153">
    <property type="component" value="Unassembled WGS sequence"/>
</dbReference>
<dbReference type="SUPFAM" id="SSF50985">
    <property type="entry name" value="RCC1/BLIP-II"/>
    <property type="match status" value="2"/>
</dbReference>
<organism evidence="5 6">
    <name type="scientific">Aphanomyces euteiches</name>
    <dbReference type="NCBI Taxonomy" id="100861"/>
    <lineage>
        <taxon>Eukaryota</taxon>
        <taxon>Sar</taxon>
        <taxon>Stramenopiles</taxon>
        <taxon>Oomycota</taxon>
        <taxon>Saprolegniomycetes</taxon>
        <taxon>Saprolegniales</taxon>
        <taxon>Verrucalvaceae</taxon>
        <taxon>Aphanomyces</taxon>
    </lineage>
</organism>
<dbReference type="EMBL" id="VJMJ01000310">
    <property type="protein sequence ID" value="KAF0723318.1"/>
    <property type="molecule type" value="Genomic_DNA"/>
</dbReference>
<sequence>MYTRLATRTSLPFLAAAFSSSYAHSKGAAPPGTKPRQAYSWGSNAFGQLGHGHEKDISLPQAIKLDHPPQSVACGGNSSAIVTQDGHVYTFGAGGNARLGHGDALDTPNQSTPQLLQVPGVIQKVDIGEYHMAALTTDKRLFTWGRDGAPQLGHANANRGYPNEVEELRGQVHDIACGRQQTIAITTDGKIYVWGLAHEGSLGLGDRTNVNRPKQLNALAKEFFIQAACGREYTLALTKDHKVYAWGANDYGQLGVAGAMRYQRSPVPVLALNDLQVVQLAAGDYHSAALTASGEVYTWGAGKDGQLGLGTNDDRNVPRKIAELDGIKIVQVACGGGHTACIAEDGSLWVFGRGRSGQLGRGDQLESIAAARNSPIQVKLPTHQPATHVSCGSDHTMAL</sequence>